<dbReference type="InterPro" id="IPR008271">
    <property type="entry name" value="Ser/Thr_kinase_AS"/>
</dbReference>
<feature type="binding site" evidence="8">
    <location>
        <position position="45"/>
    </location>
    <ligand>
        <name>ATP</name>
        <dbReference type="ChEBI" id="CHEBI:30616"/>
    </ligand>
</feature>
<dbReference type="Proteomes" id="UP000515146">
    <property type="component" value="Unplaced"/>
</dbReference>
<gene>
    <name evidence="13" type="primary">LOC113796119</name>
</gene>
<keyword evidence="4 10" id="KW-0418">Kinase</keyword>
<keyword evidence="3 8" id="KW-0547">Nucleotide-binding</keyword>
<dbReference type="SUPFAM" id="SSF56112">
    <property type="entry name" value="Protein kinase-like (PK-like)"/>
    <property type="match status" value="1"/>
</dbReference>
<dbReference type="InParanoid" id="A0A6P6YBY4"/>
<dbReference type="AlphaFoldDB" id="A0A6P6YBY4"/>
<evidence type="ECO:0000259" key="11">
    <source>
        <dbReference type="PROSITE" id="PS50011"/>
    </source>
</evidence>
<evidence type="ECO:0000256" key="5">
    <source>
        <dbReference type="ARBA" id="ARBA00022840"/>
    </source>
</evidence>
<comment type="catalytic activity">
    <reaction evidence="7">
        <text>L-seryl-[protein] + ATP = O-phospho-L-seryl-[protein] + ADP + H(+)</text>
        <dbReference type="Rhea" id="RHEA:17989"/>
        <dbReference type="Rhea" id="RHEA-COMP:9863"/>
        <dbReference type="Rhea" id="RHEA-COMP:11604"/>
        <dbReference type="ChEBI" id="CHEBI:15378"/>
        <dbReference type="ChEBI" id="CHEBI:29999"/>
        <dbReference type="ChEBI" id="CHEBI:30616"/>
        <dbReference type="ChEBI" id="CHEBI:83421"/>
        <dbReference type="ChEBI" id="CHEBI:456216"/>
        <dbReference type="EC" id="2.7.11.24"/>
    </reaction>
</comment>
<dbReference type="InterPro" id="IPR000719">
    <property type="entry name" value="Prot_kinase_dom"/>
</dbReference>
<dbReference type="PROSITE" id="PS00108">
    <property type="entry name" value="PROTEIN_KINASE_ST"/>
    <property type="match status" value="1"/>
</dbReference>
<evidence type="ECO:0000256" key="4">
    <source>
        <dbReference type="ARBA" id="ARBA00022777"/>
    </source>
</evidence>
<dbReference type="EC" id="2.7.11.24" evidence="10"/>
<dbReference type="KEGG" id="dpte:113796119"/>
<dbReference type="Pfam" id="PF00069">
    <property type="entry name" value="Pkinase"/>
    <property type="match status" value="1"/>
</dbReference>
<dbReference type="InterPro" id="IPR017441">
    <property type="entry name" value="Protein_kinase_ATP_BS"/>
</dbReference>
<evidence type="ECO:0000313" key="13">
    <source>
        <dbReference type="RefSeq" id="XP_027202159.1"/>
    </source>
</evidence>
<feature type="domain" description="Protein kinase" evidence="11">
    <location>
        <begin position="15"/>
        <end position="229"/>
    </location>
</feature>
<dbReference type="PANTHER" id="PTHR24055">
    <property type="entry name" value="MITOGEN-ACTIVATED PROTEIN KINASE"/>
    <property type="match status" value="1"/>
</dbReference>
<reference evidence="13" key="1">
    <citation type="submission" date="2025-08" db="UniProtKB">
        <authorList>
            <consortium name="RefSeq"/>
        </authorList>
    </citation>
    <scope>IDENTIFICATION</scope>
    <source>
        <strain evidence="13">Airmid</strain>
    </source>
</reference>
<dbReference type="PROSITE" id="PS00107">
    <property type="entry name" value="PROTEIN_KINASE_ATP"/>
    <property type="match status" value="1"/>
</dbReference>
<evidence type="ECO:0000256" key="2">
    <source>
        <dbReference type="ARBA" id="ARBA00022679"/>
    </source>
</evidence>
<dbReference type="RefSeq" id="XP_027202159.1">
    <property type="nucleotide sequence ID" value="XM_027346358.1"/>
</dbReference>
<dbReference type="OMA" id="NRYEVQE"/>
<dbReference type="Gene3D" id="1.10.510.10">
    <property type="entry name" value="Transferase(Phosphotransferase) domain 1"/>
    <property type="match status" value="1"/>
</dbReference>
<dbReference type="GO" id="GO:0004707">
    <property type="term" value="F:MAP kinase activity"/>
    <property type="evidence" value="ECO:0007669"/>
    <property type="project" value="UniProtKB-EC"/>
</dbReference>
<comment type="similarity">
    <text evidence="10">Belongs to the protein kinase superfamily. Ser/Thr protein kinase family. MAP kinase subfamily.</text>
</comment>
<evidence type="ECO:0000256" key="8">
    <source>
        <dbReference type="PROSITE-ProRule" id="PRU10141"/>
    </source>
</evidence>
<evidence type="ECO:0000256" key="3">
    <source>
        <dbReference type="ARBA" id="ARBA00022741"/>
    </source>
</evidence>
<keyword evidence="1 9" id="KW-0723">Serine/threonine-protein kinase</keyword>
<evidence type="ECO:0000256" key="1">
    <source>
        <dbReference type="ARBA" id="ARBA00022527"/>
    </source>
</evidence>
<evidence type="ECO:0000256" key="9">
    <source>
        <dbReference type="RuleBase" id="RU000304"/>
    </source>
</evidence>
<dbReference type="InterPro" id="IPR003527">
    <property type="entry name" value="MAP_kinase_CS"/>
</dbReference>
<protein>
    <recommendedName>
        <fullName evidence="10">Mitogen-activated protein kinase</fullName>
        <ecNumber evidence="10">2.7.11.24</ecNumber>
    </recommendedName>
</protein>
<sequence>MAYFDKNTTVLVSRYRLNGVLGVGSYGKVWSAYDQLTNKVVAIKKIARLFNDLTDCKRVLREICLLNLLKSHNNIVKLYDMFIDETQTLDNFDTIFLVLEISDSDLRKILKQNIYLTELHVVNLVYNLLCGLHFLHLSGVYHRDLKPANCLVNKDCVVKICDFGLSRNRAMKKQLTTHVVTRWYRAPELILLEKDYTDKIDVWSVGCIFSELLQMIQENCLDYRSITTS</sequence>
<dbReference type="InterPro" id="IPR011009">
    <property type="entry name" value="Kinase-like_dom_sf"/>
</dbReference>
<dbReference type="PROSITE" id="PS50011">
    <property type="entry name" value="PROTEIN_KINASE_DOM"/>
    <property type="match status" value="1"/>
</dbReference>
<keyword evidence="2 10" id="KW-0808">Transferase</keyword>
<dbReference type="OrthoDB" id="192887at2759"/>
<comment type="cofactor">
    <cofactor evidence="10">
        <name>Mg(2+)</name>
        <dbReference type="ChEBI" id="CHEBI:18420"/>
    </cofactor>
</comment>
<dbReference type="SMART" id="SM00220">
    <property type="entry name" value="S_TKc"/>
    <property type="match status" value="1"/>
</dbReference>
<organism evidence="12 13">
    <name type="scientific">Dermatophagoides pteronyssinus</name>
    <name type="common">European house dust mite</name>
    <dbReference type="NCBI Taxonomy" id="6956"/>
    <lineage>
        <taxon>Eukaryota</taxon>
        <taxon>Metazoa</taxon>
        <taxon>Ecdysozoa</taxon>
        <taxon>Arthropoda</taxon>
        <taxon>Chelicerata</taxon>
        <taxon>Arachnida</taxon>
        <taxon>Acari</taxon>
        <taxon>Acariformes</taxon>
        <taxon>Sarcoptiformes</taxon>
        <taxon>Astigmata</taxon>
        <taxon>Psoroptidia</taxon>
        <taxon>Analgoidea</taxon>
        <taxon>Pyroglyphidae</taxon>
        <taxon>Dermatophagoidinae</taxon>
        <taxon>Dermatophagoides</taxon>
    </lineage>
</organism>
<keyword evidence="5 8" id="KW-0067">ATP-binding</keyword>
<dbReference type="PROSITE" id="PS01351">
    <property type="entry name" value="MAPK"/>
    <property type="match status" value="1"/>
</dbReference>
<comment type="catalytic activity">
    <reaction evidence="6 10">
        <text>L-threonyl-[protein] + ATP = O-phospho-L-threonyl-[protein] + ADP + H(+)</text>
        <dbReference type="Rhea" id="RHEA:46608"/>
        <dbReference type="Rhea" id="RHEA-COMP:11060"/>
        <dbReference type="Rhea" id="RHEA-COMP:11605"/>
        <dbReference type="ChEBI" id="CHEBI:15378"/>
        <dbReference type="ChEBI" id="CHEBI:30013"/>
        <dbReference type="ChEBI" id="CHEBI:30616"/>
        <dbReference type="ChEBI" id="CHEBI:61977"/>
        <dbReference type="ChEBI" id="CHEBI:456216"/>
        <dbReference type="EC" id="2.7.11.24"/>
    </reaction>
</comment>
<evidence type="ECO:0000313" key="12">
    <source>
        <dbReference type="Proteomes" id="UP000515146"/>
    </source>
</evidence>
<dbReference type="GO" id="GO:0005524">
    <property type="term" value="F:ATP binding"/>
    <property type="evidence" value="ECO:0007669"/>
    <property type="project" value="UniProtKB-UniRule"/>
</dbReference>
<evidence type="ECO:0000256" key="6">
    <source>
        <dbReference type="ARBA" id="ARBA00047592"/>
    </source>
</evidence>
<keyword evidence="10" id="KW-0460">Magnesium</keyword>
<dbReference type="InterPro" id="IPR050117">
    <property type="entry name" value="MAPK"/>
</dbReference>
<evidence type="ECO:0000256" key="10">
    <source>
        <dbReference type="RuleBase" id="RU361165"/>
    </source>
</evidence>
<name>A0A6P6YBY4_DERPT</name>
<dbReference type="Gene3D" id="3.30.200.20">
    <property type="entry name" value="Phosphorylase Kinase, domain 1"/>
    <property type="match status" value="1"/>
</dbReference>
<accession>A0A6P6YBY4</accession>
<evidence type="ECO:0000256" key="7">
    <source>
        <dbReference type="ARBA" id="ARBA00048312"/>
    </source>
</evidence>
<proteinExistence type="inferred from homology"/>
<comment type="activity regulation">
    <text evidence="10">Activated by threonine and tyrosine phosphorylation.</text>
</comment>
<dbReference type="FunFam" id="1.10.510.10:FF:000624">
    <property type="entry name" value="Mitogen-activated protein kinase"/>
    <property type="match status" value="1"/>
</dbReference>
<keyword evidence="12" id="KW-1185">Reference proteome</keyword>